<feature type="region of interest" description="Disordered" evidence="6">
    <location>
        <begin position="1"/>
        <end position="41"/>
    </location>
</feature>
<keyword evidence="5" id="KW-0539">Nucleus</keyword>
<evidence type="ECO:0000256" key="1">
    <source>
        <dbReference type="ARBA" id="ARBA00004123"/>
    </source>
</evidence>
<reference evidence="8" key="2">
    <citation type="submission" date="2023-06" db="EMBL/GenBank/DDBJ databases">
        <authorList>
            <person name="Swenson N.G."/>
            <person name="Wegrzyn J.L."/>
            <person name="Mcevoy S.L."/>
        </authorList>
    </citation>
    <scope>NUCLEOTIDE SEQUENCE</scope>
    <source>
        <strain evidence="8">NS2018</strain>
        <tissue evidence="8">Leaf</tissue>
    </source>
</reference>
<feature type="compositionally biased region" description="Acidic residues" evidence="6">
    <location>
        <begin position="169"/>
        <end position="184"/>
    </location>
</feature>
<evidence type="ECO:0000256" key="4">
    <source>
        <dbReference type="ARBA" id="ARBA00023163"/>
    </source>
</evidence>
<proteinExistence type="predicted"/>
<evidence type="ECO:0000259" key="7">
    <source>
        <dbReference type="PROSITE" id="PS51369"/>
    </source>
</evidence>
<feature type="domain" description="TCP" evidence="7">
    <location>
        <begin position="31"/>
        <end position="85"/>
    </location>
</feature>
<dbReference type="PANTHER" id="PTHR31072:SF170">
    <property type="entry name" value="TRANSCRIPTION FACTOR TCP15-RELATED"/>
    <property type="match status" value="1"/>
</dbReference>
<evidence type="ECO:0000256" key="2">
    <source>
        <dbReference type="ARBA" id="ARBA00023015"/>
    </source>
</evidence>
<accession>A0AA39T329</accession>
<evidence type="ECO:0000256" key="5">
    <source>
        <dbReference type="ARBA" id="ARBA00023242"/>
    </source>
</evidence>
<dbReference type="GO" id="GO:0043565">
    <property type="term" value="F:sequence-specific DNA binding"/>
    <property type="evidence" value="ECO:0007669"/>
    <property type="project" value="TreeGrafter"/>
</dbReference>
<feature type="compositionally biased region" description="Basic and acidic residues" evidence="6">
    <location>
        <begin position="20"/>
        <end position="30"/>
    </location>
</feature>
<dbReference type="AlphaFoldDB" id="A0AA39T329"/>
<dbReference type="GO" id="GO:0003700">
    <property type="term" value="F:DNA-binding transcription factor activity"/>
    <property type="evidence" value="ECO:0007669"/>
    <property type="project" value="InterPro"/>
</dbReference>
<keyword evidence="3" id="KW-0238">DNA-binding</keyword>
<dbReference type="InterPro" id="IPR017887">
    <property type="entry name" value="TF_TCP_subgr"/>
</dbReference>
<organism evidence="8 9">
    <name type="scientific">Acer saccharum</name>
    <name type="common">Sugar maple</name>
    <dbReference type="NCBI Taxonomy" id="4024"/>
    <lineage>
        <taxon>Eukaryota</taxon>
        <taxon>Viridiplantae</taxon>
        <taxon>Streptophyta</taxon>
        <taxon>Embryophyta</taxon>
        <taxon>Tracheophyta</taxon>
        <taxon>Spermatophyta</taxon>
        <taxon>Magnoliopsida</taxon>
        <taxon>eudicotyledons</taxon>
        <taxon>Gunneridae</taxon>
        <taxon>Pentapetalae</taxon>
        <taxon>rosids</taxon>
        <taxon>malvids</taxon>
        <taxon>Sapindales</taxon>
        <taxon>Sapindaceae</taxon>
        <taxon>Hippocastanoideae</taxon>
        <taxon>Acereae</taxon>
        <taxon>Acer</taxon>
    </lineage>
</organism>
<comment type="caution">
    <text evidence="8">The sequence shown here is derived from an EMBL/GenBank/DDBJ whole genome shotgun (WGS) entry which is preliminary data.</text>
</comment>
<feature type="region of interest" description="Disordered" evidence="6">
    <location>
        <begin position="163"/>
        <end position="184"/>
    </location>
</feature>
<keyword evidence="4" id="KW-0804">Transcription</keyword>
<dbReference type="InterPro" id="IPR005333">
    <property type="entry name" value="Transcription_factor_TCP"/>
</dbReference>
<reference evidence="8" key="1">
    <citation type="journal article" date="2022" name="Plant J.">
        <title>Strategies of tolerance reflected in two North American maple genomes.</title>
        <authorList>
            <person name="McEvoy S.L."/>
            <person name="Sezen U.U."/>
            <person name="Trouern-Trend A."/>
            <person name="McMahon S.M."/>
            <person name="Schaberg P.G."/>
            <person name="Yang J."/>
            <person name="Wegrzyn J.L."/>
            <person name="Swenson N.G."/>
        </authorList>
    </citation>
    <scope>NUCLEOTIDE SEQUENCE</scope>
    <source>
        <strain evidence="8">NS2018</strain>
    </source>
</reference>
<protein>
    <recommendedName>
        <fullName evidence="7">TCP domain-containing protein</fullName>
    </recommendedName>
</protein>
<dbReference type="PROSITE" id="PS51369">
    <property type="entry name" value="TCP"/>
    <property type="match status" value="1"/>
</dbReference>
<dbReference type="EMBL" id="JAUESC010000002">
    <property type="protein sequence ID" value="KAK0603606.1"/>
    <property type="molecule type" value="Genomic_DNA"/>
</dbReference>
<evidence type="ECO:0000313" key="9">
    <source>
        <dbReference type="Proteomes" id="UP001168877"/>
    </source>
</evidence>
<dbReference type="Proteomes" id="UP001168877">
    <property type="component" value="Unassembled WGS sequence"/>
</dbReference>
<dbReference type="Pfam" id="PF03634">
    <property type="entry name" value="TCP"/>
    <property type="match status" value="1"/>
</dbReference>
<comment type="subcellular location">
    <subcellularLocation>
        <location evidence="1">Nucleus</location>
    </subcellularLocation>
</comment>
<evidence type="ECO:0000313" key="8">
    <source>
        <dbReference type="EMBL" id="KAK0603606.1"/>
    </source>
</evidence>
<gene>
    <name evidence="8" type="ORF">LWI29_006768</name>
</gene>
<dbReference type="GO" id="GO:0005634">
    <property type="term" value="C:nucleus"/>
    <property type="evidence" value="ECO:0007669"/>
    <property type="project" value="UniProtKB-SubCell"/>
</dbReference>
<keyword evidence="9" id="KW-1185">Reference proteome</keyword>
<sequence length="184" mass="20840">MDPQSKRAKPNSLNTVADSSKSRDNSGKRDRKDRHKKVEGRVGRIRLSPSCAARIFQLTRELRFQTDGETITWLLCKAEPSIMERTGTGVPFKVSDLYENHVEPRPSSPPLQLDFTSSTNYGDCEAELFLPVMKNPTAKNTQLLPPFDDLDNLNFDMPFANLNDHLDDVNDNDGVDDNEEEEEN</sequence>
<name>A0AA39T329_ACESA</name>
<dbReference type="PANTHER" id="PTHR31072">
    <property type="entry name" value="TRANSCRIPTION FACTOR TCP4-RELATED"/>
    <property type="match status" value="1"/>
</dbReference>
<evidence type="ECO:0000256" key="6">
    <source>
        <dbReference type="SAM" id="MobiDB-lite"/>
    </source>
</evidence>
<keyword evidence="2" id="KW-0805">Transcription regulation</keyword>
<evidence type="ECO:0000256" key="3">
    <source>
        <dbReference type="ARBA" id="ARBA00023125"/>
    </source>
</evidence>